<evidence type="ECO:0000313" key="1">
    <source>
        <dbReference type="EMBL" id="MCT4334312.1"/>
    </source>
</evidence>
<dbReference type="Proteomes" id="UP001320702">
    <property type="component" value="Unassembled WGS sequence"/>
</dbReference>
<dbReference type="RefSeq" id="WP_260278231.1">
    <property type="nucleotide sequence ID" value="NZ_JANAVZ010000010.1"/>
</dbReference>
<name>A0ABT2KCR4_9RHOB</name>
<protein>
    <submittedName>
        <fullName evidence="1">Uncharacterized protein</fullName>
    </submittedName>
</protein>
<comment type="caution">
    <text evidence="1">The sequence shown here is derived from an EMBL/GenBank/DDBJ whole genome shotgun (WGS) entry which is preliminary data.</text>
</comment>
<proteinExistence type="predicted"/>
<dbReference type="EMBL" id="JANAVZ010000010">
    <property type="protein sequence ID" value="MCT4334312.1"/>
    <property type="molecule type" value="Genomic_DNA"/>
</dbReference>
<sequence length="205" mass="23281">MRLSRIDDASRSVHHHLTEDDECYYFLEYTSGRDYKFSKANNAISNLKKKPSNRNRPDYKYKLEVIRAASNEFRGALNPQWLQKATLVPIPGSKAKDHPDYDDRMEQVCMGIRAGLDVRNLVVQRESTVASHEADGGPRVTVDELLDLYQIDENLAHPAPDSIAIFDDVLTAGVHFRAMKNTLAHRFPGTPIVGMFIARRIFPPD</sequence>
<keyword evidence="2" id="KW-1185">Reference proteome</keyword>
<reference evidence="1 2" key="1">
    <citation type="submission" date="2022-04" db="EMBL/GenBank/DDBJ databases">
        <title>Paracoccus sp. YLB-12 draft genome sequence.</title>
        <authorList>
            <person name="Yu L."/>
        </authorList>
    </citation>
    <scope>NUCLEOTIDE SEQUENCE [LARGE SCALE GENOMIC DNA]</scope>
    <source>
        <strain evidence="1 2">YLB-12</strain>
    </source>
</reference>
<accession>A0ABT2KCR4</accession>
<organism evidence="1 2">
    <name type="scientific">Paracoccus maritimus</name>
    <dbReference type="NCBI Taxonomy" id="2933292"/>
    <lineage>
        <taxon>Bacteria</taxon>
        <taxon>Pseudomonadati</taxon>
        <taxon>Pseudomonadota</taxon>
        <taxon>Alphaproteobacteria</taxon>
        <taxon>Rhodobacterales</taxon>
        <taxon>Paracoccaceae</taxon>
        <taxon>Paracoccus</taxon>
    </lineage>
</organism>
<gene>
    <name evidence="1" type="ORF">MU516_15710</name>
</gene>
<evidence type="ECO:0000313" key="2">
    <source>
        <dbReference type="Proteomes" id="UP001320702"/>
    </source>
</evidence>